<accession>A0A101SIS3</accession>
<evidence type="ECO:0000313" key="1">
    <source>
        <dbReference type="EMBL" id="KUN74423.1"/>
    </source>
</evidence>
<gene>
    <name evidence="1" type="ORF">AQJ46_02445</name>
</gene>
<name>A0A101SIS3_9ACTN</name>
<dbReference type="AlphaFoldDB" id="A0A101SIS3"/>
<comment type="caution">
    <text evidence="1">The sequence shown here is derived from an EMBL/GenBank/DDBJ whole genome shotgun (WGS) entry which is preliminary data.</text>
</comment>
<reference evidence="1 2" key="1">
    <citation type="submission" date="2015-10" db="EMBL/GenBank/DDBJ databases">
        <title>Draft genome sequence of Streptomyces canus DSM 40017, type strain for the species Streptomyces canus.</title>
        <authorList>
            <person name="Ruckert C."/>
            <person name="Winkler A."/>
            <person name="Kalinowski J."/>
            <person name="Kampfer P."/>
            <person name="Glaeser S."/>
        </authorList>
    </citation>
    <scope>NUCLEOTIDE SEQUENCE [LARGE SCALE GENOMIC DNA]</scope>
    <source>
        <strain evidence="1 2">DSM 40017</strain>
    </source>
</reference>
<protein>
    <submittedName>
        <fullName evidence="1">Uncharacterized protein</fullName>
    </submittedName>
</protein>
<dbReference type="Proteomes" id="UP000053669">
    <property type="component" value="Unassembled WGS sequence"/>
</dbReference>
<evidence type="ECO:0000313" key="2">
    <source>
        <dbReference type="Proteomes" id="UP000053669"/>
    </source>
</evidence>
<proteinExistence type="predicted"/>
<sequence>MAAQFGPGQRTVGLQELALGDAVRDRGVDQSVREVQRGLGVRVRDGCVTQCLGEVSIALEADAGALGSYCFVSGAE</sequence>
<dbReference type="EMBL" id="LMWU01000001">
    <property type="protein sequence ID" value="KUN74423.1"/>
    <property type="molecule type" value="Genomic_DNA"/>
</dbReference>
<organism evidence="1 2">
    <name type="scientific">Streptomyces canus</name>
    <dbReference type="NCBI Taxonomy" id="58343"/>
    <lineage>
        <taxon>Bacteria</taxon>
        <taxon>Bacillati</taxon>
        <taxon>Actinomycetota</taxon>
        <taxon>Actinomycetes</taxon>
        <taxon>Kitasatosporales</taxon>
        <taxon>Streptomycetaceae</taxon>
        <taxon>Streptomyces</taxon>
        <taxon>Streptomyces aurantiacus group</taxon>
    </lineage>
</organism>